<dbReference type="InterPro" id="IPR049806">
    <property type="entry name" value="MasK-like_C"/>
</dbReference>
<dbReference type="RefSeq" id="WP_146648138.1">
    <property type="nucleotide sequence ID" value="NZ_CP012333.1"/>
</dbReference>
<dbReference type="EMBL" id="CP012333">
    <property type="protein sequence ID" value="AKU96916.1"/>
    <property type="molecule type" value="Genomic_DNA"/>
</dbReference>
<dbReference type="KEGG" id="llu:AKJ09_03580"/>
<accession>A0A0K1PU73</accession>
<evidence type="ECO:0000256" key="2">
    <source>
        <dbReference type="SAM" id="Phobius"/>
    </source>
</evidence>
<feature type="transmembrane region" description="Helical" evidence="2">
    <location>
        <begin position="186"/>
        <end position="211"/>
    </location>
</feature>
<feature type="region of interest" description="Disordered" evidence="1">
    <location>
        <begin position="244"/>
        <end position="300"/>
    </location>
</feature>
<reference evidence="3 4" key="1">
    <citation type="submission" date="2015-08" db="EMBL/GenBank/DDBJ databases">
        <authorList>
            <person name="Babu N.S."/>
            <person name="Beckwith C.J."/>
            <person name="Beseler K.G."/>
            <person name="Brison A."/>
            <person name="Carone J.V."/>
            <person name="Caskin T.P."/>
            <person name="Diamond M."/>
            <person name="Durham M.E."/>
            <person name="Foxe J.M."/>
            <person name="Go M."/>
            <person name="Henderson B.A."/>
            <person name="Jones I.B."/>
            <person name="McGettigan J.A."/>
            <person name="Micheletti S.J."/>
            <person name="Nasrallah M.E."/>
            <person name="Ortiz D."/>
            <person name="Piller C.R."/>
            <person name="Privatt S.R."/>
            <person name="Schneider S.L."/>
            <person name="Sharp S."/>
            <person name="Smith T.C."/>
            <person name="Stanton J.D."/>
            <person name="Ullery H.E."/>
            <person name="Wilson R.J."/>
            <person name="Serrano M.G."/>
            <person name="Buck G."/>
            <person name="Lee V."/>
            <person name="Wang Y."/>
            <person name="Carvalho R."/>
            <person name="Voegtly L."/>
            <person name="Shi R."/>
            <person name="Duckworth R."/>
            <person name="Johnson A."/>
            <person name="Loviza R."/>
            <person name="Walstead R."/>
            <person name="Shah Z."/>
            <person name="Kiflezghi M."/>
            <person name="Wade K."/>
            <person name="Ball S.L."/>
            <person name="Bradley K.W."/>
            <person name="Asai D.J."/>
            <person name="Bowman C.A."/>
            <person name="Russell D.A."/>
            <person name="Pope W.H."/>
            <person name="Jacobs-Sera D."/>
            <person name="Hendrix R.W."/>
            <person name="Hatfull G.F."/>
        </authorList>
    </citation>
    <scope>NUCLEOTIDE SEQUENCE [LARGE SCALE GENOMIC DNA]</scope>
    <source>
        <strain evidence="3 4">DSM 27648</strain>
    </source>
</reference>
<gene>
    <name evidence="3" type="ORF">AKJ09_03580</name>
</gene>
<proteinExistence type="predicted"/>
<dbReference type="Proteomes" id="UP000064967">
    <property type="component" value="Chromosome"/>
</dbReference>
<dbReference type="AlphaFoldDB" id="A0A0K1PU73"/>
<evidence type="ECO:0000313" key="3">
    <source>
        <dbReference type="EMBL" id="AKU96916.1"/>
    </source>
</evidence>
<keyword evidence="2" id="KW-1133">Transmembrane helix</keyword>
<dbReference type="OrthoDB" id="5377858at2"/>
<dbReference type="STRING" id="1391654.AKJ09_03580"/>
<sequence>MTTHAFAPSFDLVNPFMPQAREAVAVAVDTGEPTFALVQNGPPVAAEEVESAHLDAVEVTVRWGSQILAVSHLDKGKSFWVGSGSELALPEELLGAERAPLVFSRGELVSVIVPRDARGTVSRKGAGAESIVDLIARGMLGNSTELDGAHEIALGAGMTVVLELGSTTDPITVEVVTVRAGKVLPIGFLAALATGATGFVGLSFLGHAAIVASLAMFMPKMGTDDAEGIDRDQLLMMQKLLTASAEREPEQMKEMTGASEEPSGGGSTGQAHKGESGAAGTTKPVTTNGHMGFKGKDNESAVSRREELALAKEFGMAGLLAGAAVRDPNAPTSPWGQDQYKGSDEKSALGKMFGAGIDDAMGMGGLGLTGTGEGGGGSGEGIGLDHVGTVGGGGGGPGKWGIGRSDKDGIGNGHAPGGGGHVAKAPVMRNPTVSTNGRLPPEVIQRIVRQNFGRFRLCYEAGLRQNPSLSGRVSTSFVIARDGSVSQSQDSGSDLPDQNVVSCIVRSFQNLSFPAPEGGIATVTYPIVLAPGE</sequence>
<evidence type="ECO:0000313" key="4">
    <source>
        <dbReference type="Proteomes" id="UP000064967"/>
    </source>
</evidence>
<keyword evidence="2" id="KW-0812">Transmembrane</keyword>
<keyword evidence="2" id="KW-0472">Membrane</keyword>
<dbReference type="NCBIfam" id="NF033768">
    <property type="entry name" value="myxo_SS_tail"/>
    <property type="match status" value="1"/>
</dbReference>
<evidence type="ECO:0000256" key="1">
    <source>
        <dbReference type="SAM" id="MobiDB-lite"/>
    </source>
</evidence>
<name>A0A0K1PU73_9BACT</name>
<keyword evidence="4" id="KW-1185">Reference proteome</keyword>
<organism evidence="3 4">
    <name type="scientific">Labilithrix luteola</name>
    <dbReference type="NCBI Taxonomy" id="1391654"/>
    <lineage>
        <taxon>Bacteria</taxon>
        <taxon>Pseudomonadati</taxon>
        <taxon>Myxococcota</taxon>
        <taxon>Polyangia</taxon>
        <taxon>Polyangiales</taxon>
        <taxon>Labilitrichaceae</taxon>
        <taxon>Labilithrix</taxon>
    </lineage>
</organism>
<protein>
    <submittedName>
        <fullName evidence="3">Putative abductin-like protein</fullName>
    </submittedName>
</protein>